<sequence length="356" mass="42056">MDEIIEKIITIIKDYRKDDISIFYRKKMDKAHITKWIEQFDEDDREFVLSELLHLLPNSYLTKENTLRILGDEFETLRKDFGYDSVSDFLDETKFLDCQENGKSQKVFLKFIDTILQEKYNYTLKKCGTKEIKNWIYFDDVLASGGTFRADILEEIKNYGNKKFIDSGIRIIASFVILHSWATNNVSFSIDNAIEHKLGQRLKFYRVAKVENNPYINYYNSNPDFNHIYPIKSDLGESVLEFVENSFDRDYDLRNAQFAFRNPEYPKKEKFFSSPENRIRYENILLKKGFEIIESIDNLTAKSLRPLGMAPPSYKTLGTGSHFFTWRNISNTCPLVFWWGANDWYPLFPVKNRGMN</sequence>
<protein>
    <recommendedName>
        <fullName evidence="1">PRTase-CE domain-containing protein</fullName>
    </recommendedName>
</protein>
<evidence type="ECO:0000259" key="1">
    <source>
        <dbReference type="Pfam" id="PF24390"/>
    </source>
</evidence>
<keyword evidence="3" id="KW-1185">Reference proteome</keyword>
<dbReference type="Pfam" id="PF24390">
    <property type="entry name" value="PRTase-CE"/>
    <property type="match status" value="1"/>
</dbReference>
<reference evidence="2 3" key="1">
    <citation type="submission" date="2019-04" db="EMBL/GenBank/DDBJ databases">
        <title>Lacinutrix sp. nov., isolated from marine water.</title>
        <authorList>
            <person name="Kim W."/>
        </authorList>
    </citation>
    <scope>NUCLEOTIDE SEQUENCE [LARGE SCALE GENOMIC DNA]</scope>
    <source>
        <strain evidence="2 3">CAU 1491</strain>
    </source>
</reference>
<name>A0A4V5LPG9_9FLAO</name>
<dbReference type="Proteomes" id="UP000307657">
    <property type="component" value="Unassembled WGS sequence"/>
</dbReference>
<dbReference type="InterPro" id="IPR056920">
    <property type="entry name" value="PRTase-CE"/>
</dbReference>
<accession>A0A4V5LPG9</accession>
<evidence type="ECO:0000313" key="2">
    <source>
        <dbReference type="EMBL" id="TJY31309.1"/>
    </source>
</evidence>
<dbReference type="AlphaFoldDB" id="A0A4V5LPG9"/>
<organism evidence="2 3">
    <name type="scientific">Pontimicrobium aquaticum</name>
    <dbReference type="NCBI Taxonomy" id="2565367"/>
    <lineage>
        <taxon>Bacteria</taxon>
        <taxon>Pseudomonadati</taxon>
        <taxon>Bacteroidota</taxon>
        <taxon>Flavobacteriia</taxon>
        <taxon>Flavobacteriales</taxon>
        <taxon>Flavobacteriaceae</taxon>
        <taxon>Pontimicrobium</taxon>
    </lineage>
</organism>
<dbReference type="OrthoDB" id="7753492at2"/>
<feature type="domain" description="PRTase-CE" evidence="1">
    <location>
        <begin position="33"/>
        <end position="349"/>
    </location>
</feature>
<dbReference type="EMBL" id="SUPL01000018">
    <property type="protein sequence ID" value="TJY31309.1"/>
    <property type="molecule type" value="Genomic_DNA"/>
</dbReference>
<gene>
    <name evidence="2" type="ORF">E5167_15260</name>
</gene>
<dbReference type="RefSeq" id="WP_136845022.1">
    <property type="nucleotide sequence ID" value="NZ_SUPL01000018.1"/>
</dbReference>
<proteinExistence type="predicted"/>
<comment type="caution">
    <text evidence="2">The sequence shown here is derived from an EMBL/GenBank/DDBJ whole genome shotgun (WGS) entry which is preliminary data.</text>
</comment>
<evidence type="ECO:0000313" key="3">
    <source>
        <dbReference type="Proteomes" id="UP000307657"/>
    </source>
</evidence>